<dbReference type="Proteomes" id="UP000006727">
    <property type="component" value="Chromosome 22"/>
</dbReference>
<feature type="transmembrane region" description="Helical" evidence="1">
    <location>
        <begin position="68"/>
        <end position="91"/>
    </location>
</feature>
<gene>
    <name evidence="2" type="ORF">PHYPA_026801</name>
</gene>
<feature type="transmembrane region" description="Helical" evidence="1">
    <location>
        <begin position="174"/>
        <end position="196"/>
    </location>
</feature>
<organism evidence="2">
    <name type="scientific">Physcomitrium patens</name>
    <name type="common">Spreading-leaved earth moss</name>
    <name type="synonym">Physcomitrella patens</name>
    <dbReference type="NCBI Taxonomy" id="3218"/>
    <lineage>
        <taxon>Eukaryota</taxon>
        <taxon>Viridiplantae</taxon>
        <taxon>Streptophyta</taxon>
        <taxon>Embryophyta</taxon>
        <taxon>Bryophyta</taxon>
        <taxon>Bryophytina</taxon>
        <taxon>Bryopsida</taxon>
        <taxon>Funariidae</taxon>
        <taxon>Funariales</taxon>
        <taxon>Funariaceae</taxon>
        <taxon>Physcomitrium</taxon>
    </lineage>
</organism>
<keyword evidence="1" id="KW-0812">Transmembrane</keyword>
<dbReference type="PaxDb" id="3218-PP1S12_276V6.1"/>
<evidence type="ECO:0000313" key="4">
    <source>
        <dbReference type="Proteomes" id="UP000006727"/>
    </source>
</evidence>
<reference evidence="2 4" key="1">
    <citation type="journal article" date="2008" name="Science">
        <title>The Physcomitrella genome reveals evolutionary insights into the conquest of land by plants.</title>
        <authorList>
            <person name="Rensing S."/>
            <person name="Lang D."/>
            <person name="Zimmer A."/>
            <person name="Terry A."/>
            <person name="Salamov A."/>
            <person name="Shapiro H."/>
            <person name="Nishiyama T."/>
            <person name="Perroud P.-F."/>
            <person name="Lindquist E."/>
            <person name="Kamisugi Y."/>
            <person name="Tanahashi T."/>
            <person name="Sakakibara K."/>
            <person name="Fujita T."/>
            <person name="Oishi K."/>
            <person name="Shin-I T."/>
            <person name="Kuroki Y."/>
            <person name="Toyoda A."/>
            <person name="Suzuki Y."/>
            <person name="Hashimoto A."/>
            <person name="Yamaguchi K."/>
            <person name="Sugano A."/>
            <person name="Kohara Y."/>
            <person name="Fujiyama A."/>
            <person name="Anterola A."/>
            <person name="Aoki S."/>
            <person name="Ashton N."/>
            <person name="Barbazuk W.B."/>
            <person name="Barker E."/>
            <person name="Bennetzen J."/>
            <person name="Bezanilla M."/>
            <person name="Blankenship R."/>
            <person name="Cho S.H."/>
            <person name="Dutcher S."/>
            <person name="Estelle M."/>
            <person name="Fawcett J.A."/>
            <person name="Gundlach H."/>
            <person name="Hanada K."/>
            <person name="Heyl A."/>
            <person name="Hicks K.A."/>
            <person name="Hugh J."/>
            <person name="Lohr M."/>
            <person name="Mayer K."/>
            <person name="Melkozernov A."/>
            <person name="Murata T."/>
            <person name="Nelson D."/>
            <person name="Pils B."/>
            <person name="Prigge M."/>
            <person name="Reiss B."/>
            <person name="Renner T."/>
            <person name="Rombauts S."/>
            <person name="Rushton P."/>
            <person name="Sanderfoot A."/>
            <person name="Schween G."/>
            <person name="Shiu S.-H."/>
            <person name="Stueber K."/>
            <person name="Theodoulou F.L."/>
            <person name="Tu H."/>
            <person name="Van de Peer Y."/>
            <person name="Verrier P.J."/>
            <person name="Waters E."/>
            <person name="Wood A."/>
            <person name="Yang L."/>
            <person name="Cove D."/>
            <person name="Cuming A."/>
            <person name="Hasebe M."/>
            <person name="Lucas S."/>
            <person name="Mishler D.B."/>
            <person name="Reski R."/>
            <person name="Grigoriev I."/>
            <person name="Quatrano R.S."/>
            <person name="Boore J.L."/>
        </authorList>
    </citation>
    <scope>NUCLEOTIDE SEQUENCE [LARGE SCALE GENOMIC DNA]</scope>
    <source>
        <strain evidence="3 4">cv. Gransden 2004</strain>
    </source>
</reference>
<reference evidence="3" key="3">
    <citation type="submission" date="2020-12" db="UniProtKB">
        <authorList>
            <consortium name="EnsemblPlants"/>
        </authorList>
    </citation>
    <scope>IDENTIFICATION</scope>
</reference>
<dbReference type="Gramene" id="Pp3c22_6902V3.1">
    <property type="protein sequence ID" value="Pp3c22_6902V3.1"/>
    <property type="gene ID" value="Pp3c22_6902"/>
</dbReference>
<name>A0A2K1IMH4_PHYPA</name>
<sequence length="206" mass="24102">MEDAKAKRQLPRSSMSLQELKVKNRLLIKENPNKLFRESYYMWKETDDFFVVRAEKKNQKIGSLYNEIYQLIGFFSVFQGVILIACAQSNLLTCHNWWTTFFLSLLASLVTIFGVIQKFRTILTLKETIQTEDDSRKDCIRFSKRLLEKREAFCFKRDASEEPEKPPQSRKWPAIGVIVLLFLFGGFILLSIYKILCDPGKLTPKK</sequence>
<proteinExistence type="predicted"/>
<keyword evidence="1" id="KW-1133">Transmembrane helix</keyword>
<protein>
    <submittedName>
        <fullName evidence="2 3">Uncharacterized protein</fullName>
    </submittedName>
</protein>
<keyword evidence="4" id="KW-1185">Reference proteome</keyword>
<evidence type="ECO:0000313" key="3">
    <source>
        <dbReference type="EnsemblPlants" id="Pp3c22_6902V3.1"/>
    </source>
</evidence>
<accession>A0A2K1IMH4</accession>
<dbReference type="EnsemblPlants" id="Pp3c22_6902V3.1">
    <property type="protein sequence ID" value="Pp3c22_6902V3.1"/>
    <property type="gene ID" value="Pp3c22_6902"/>
</dbReference>
<dbReference type="EMBL" id="ABEU02000022">
    <property type="protein sequence ID" value="PNR30485.1"/>
    <property type="molecule type" value="Genomic_DNA"/>
</dbReference>
<dbReference type="AlphaFoldDB" id="A0A2K1IMH4"/>
<dbReference type="InParanoid" id="A0A2K1IMH4"/>
<keyword evidence="1" id="KW-0472">Membrane</keyword>
<reference evidence="2 4" key="2">
    <citation type="journal article" date="2018" name="Plant J.">
        <title>The Physcomitrella patens chromosome-scale assembly reveals moss genome structure and evolution.</title>
        <authorList>
            <person name="Lang D."/>
            <person name="Ullrich K.K."/>
            <person name="Murat F."/>
            <person name="Fuchs J."/>
            <person name="Jenkins J."/>
            <person name="Haas F.B."/>
            <person name="Piednoel M."/>
            <person name="Gundlach H."/>
            <person name="Van Bel M."/>
            <person name="Meyberg R."/>
            <person name="Vives C."/>
            <person name="Morata J."/>
            <person name="Symeonidi A."/>
            <person name="Hiss M."/>
            <person name="Muchero W."/>
            <person name="Kamisugi Y."/>
            <person name="Saleh O."/>
            <person name="Blanc G."/>
            <person name="Decker E.L."/>
            <person name="van Gessel N."/>
            <person name="Grimwood J."/>
            <person name="Hayes R.D."/>
            <person name="Graham S.W."/>
            <person name="Gunter L.E."/>
            <person name="McDaniel S.F."/>
            <person name="Hoernstein S.N.W."/>
            <person name="Larsson A."/>
            <person name="Li F.W."/>
            <person name="Perroud P.F."/>
            <person name="Phillips J."/>
            <person name="Ranjan P."/>
            <person name="Rokshar D.S."/>
            <person name="Rothfels C.J."/>
            <person name="Schneider L."/>
            <person name="Shu S."/>
            <person name="Stevenson D.W."/>
            <person name="Thummler F."/>
            <person name="Tillich M."/>
            <person name="Villarreal Aguilar J.C."/>
            <person name="Widiez T."/>
            <person name="Wong G.K."/>
            <person name="Wymore A."/>
            <person name="Zhang Y."/>
            <person name="Zimmer A.D."/>
            <person name="Quatrano R.S."/>
            <person name="Mayer K.F.X."/>
            <person name="Goodstein D."/>
            <person name="Casacuberta J.M."/>
            <person name="Vandepoele K."/>
            <person name="Reski R."/>
            <person name="Cuming A.C."/>
            <person name="Tuskan G.A."/>
            <person name="Maumus F."/>
            <person name="Salse J."/>
            <person name="Schmutz J."/>
            <person name="Rensing S.A."/>
        </authorList>
    </citation>
    <scope>NUCLEOTIDE SEQUENCE [LARGE SCALE GENOMIC DNA]</scope>
    <source>
        <strain evidence="3 4">cv. Gransden 2004</strain>
    </source>
</reference>
<feature type="transmembrane region" description="Helical" evidence="1">
    <location>
        <begin position="97"/>
        <end position="116"/>
    </location>
</feature>
<dbReference type="PANTHER" id="PTHR33287:SF11">
    <property type="entry name" value="OS03G0778400 PROTEIN"/>
    <property type="match status" value="1"/>
</dbReference>
<dbReference type="FunCoup" id="A0A2K1IMH4">
    <property type="interactions" value="609"/>
</dbReference>
<dbReference type="PANTHER" id="PTHR33287">
    <property type="entry name" value="OS03G0453550 PROTEIN"/>
    <property type="match status" value="1"/>
</dbReference>
<evidence type="ECO:0000256" key="1">
    <source>
        <dbReference type="SAM" id="Phobius"/>
    </source>
</evidence>
<evidence type="ECO:0000313" key="2">
    <source>
        <dbReference type="EMBL" id="PNR30485.1"/>
    </source>
</evidence>